<feature type="domain" description="N-acetyltransferase" evidence="1">
    <location>
        <begin position="1"/>
        <end position="149"/>
    </location>
</feature>
<keyword evidence="3" id="KW-1185">Reference proteome</keyword>
<dbReference type="GO" id="GO:0016747">
    <property type="term" value="F:acyltransferase activity, transferring groups other than amino-acyl groups"/>
    <property type="evidence" value="ECO:0007669"/>
    <property type="project" value="InterPro"/>
</dbReference>
<gene>
    <name evidence="2" type="ORF">BG261_05685</name>
</gene>
<organism evidence="2 3">
    <name type="scientific">Floricoccus tropicus</name>
    <dbReference type="NCBI Taxonomy" id="1859473"/>
    <lineage>
        <taxon>Bacteria</taxon>
        <taxon>Bacillati</taxon>
        <taxon>Bacillota</taxon>
        <taxon>Bacilli</taxon>
        <taxon>Lactobacillales</taxon>
        <taxon>Streptococcaceae</taxon>
        <taxon>Floricoccus</taxon>
    </lineage>
</organism>
<dbReference type="CDD" id="cd04301">
    <property type="entry name" value="NAT_SF"/>
    <property type="match status" value="1"/>
</dbReference>
<proteinExistence type="predicted"/>
<dbReference type="OrthoDB" id="9127144at2"/>
<dbReference type="Pfam" id="PF00583">
    <property type="entry name" value="Acetyltransf_1"/>
    <property type="match status" value="1"/>
</dbReference>
<evidence type="ECO:0000259" key="1">
    <source>
        <dbReference type="PROSITE" id="PS51186"/>
    </source>
</evidence>
<dbReference type="InterPro" id="IPR000182">
    <property type="entry name" value="GNAT_dom"/>
</dbReference>
<name>A0A1E8GL23_9LACT</name>
<evidence type="ECO:0000313" key="3">
    <source>
        <dbReference type="Proteomes" id="UP000178622"/>
    </source>
</evidence>
<dbReference type="SUPFAM" id="SSF55729">
    <property type="entry name" value="Acyl-CoA N-acyltransferases (Nat)"/>
    <property type="match status" value="1"/>
</dbReference>
<comment type="caution">
    <text evidence="2">The sequence shown here is derived from an EMBL/GenBank/DDBJ whole genome shotgun (WGS) entry which is preliminary data.</text>
</comment>
<sequence length="176" mass="20843">MKIVSIDNSTKDYWEKTYIEAFPPEERLPFEQLVKMTNDNDHIHLSIIKKDEENVGILFHGELSDTEAYVFFFAIDNKFRNGGYGTKILSMLKERFPNGIILESEELGLADSDNEEQRLRRYNFYLRNGFKDSKHLMKIYDLSFHILTTGSEDTFKKYQELLNHIQPEAWFTEENN</sequence>
<dbReference type="RefSeq" id="WP_070792810.1">
    <property type="nucleotide sequence ID" value="NZ_MKIR01000023.1"/>
</dbReference>
<dbReference type="PROSITE" id="PS51186">
    <property type="entry name" value="GNAT"/>
    <property type="match status" value="1"/>
</dbReference>
<dbReference type="AlphaFoldDB" id="A0A1E8GL23"/>
<accession>A0A1E8GL23</accession>
<reference evidence="3" key="1">
    <citation type="submission" date="2016-09" db="EMBL/GenBank/DDBJ databases">
        <title>Draft genome sequence of a novel species of the family Streptococcaceae isolated from flowers.</title>
        <authorList>
            <person name="Chuah L.-O."/>
            <person name="Yap K.-P."/>
            <person name="Thong K.L."/>
            <person name="Liong M.T."/>
            <person name="Ahmad R."/>
            <person name="Rusul G."/>
        </authorList>
    </citation>
    <scope>NUCLEOTIDE SEQUENCE [LARGE SCALE GENOMIC DNA]</scope>
    <source>
        <strain evidence="3">DF1</strain>
    </source>
</reference>
<dbReference type="STRING" id="1859473.BG261_05685"/>
<dbReference type="InterPro" id="IPR016181">
    <property type="entry name" value="Acyl_CoA_acyltransferase"/>
</dbReference>
<dbReference type="Gene3D" id="3.40.630.30">
    <property type="match status" value="1"/>
</dbReference>
<protein>
    <recommendedName>
        <fullName evidence="1">N-acetyltransferase domain-containing protein</fullName>
    </recommendedName>
</protein>
<dbReference type="EMBL" id="MKIR01000023">
    <property type="protein sequence ID" value="OFI48877.1"/>
    <property type="molecule type" value="Genomic_DNA"/>
</dbReference>
<dbReference type="Proteomes" id="UP000178622">
    <property type="component" value="Unassembled WGS sequence"/>
</dbReference>
<evidence type="ECO:0000313" key="2">
    <source>
        <dbReference type="EMBL" id="OFI48877.1"/>
    </source>
</evidence>